<dbReference type="InterPro" id="IPR003729">
    <property type="entry name" value="Bi_nuclease_dom"/>
</dbReference>
<dbReference type="PANTHER" id="PTHR15160">
    <property type="entry name" value="VON HIPPEL-LINDAU PROTEIN"/>
    <property type="match status" value="1"/>
</dbReference>
<reference evidence="3 4" key="1">
    <citation type="submission" date="2015-10" db="EMBL/GenBank/DDBJ databases">
        <title>Metagenome-Assembled Genomes uncover a global brackish microbiome.</title>
        <authorList>
            <person name="Hugerth L.W."/>
            <person name="Larsson J."/>
            <person name="Alneberg J."/>
            <person name="Lindh M.V."/>
            <person name="Legrand C."/>
            <person name="Pinhassi J."/>
            <person name="Andersson A.F."/>
        </authorList>
    </citation>
    <scope>NUCLEOTIDE SEQUENCE [LARGE SCALE GENOMIC DNA]</scope>
    <source>
        <strain evidence="3">BACL9 MAG-120924-bin69</strain>
    </source>
</reference>
<sequence>MLKGEKRERPLTHDLIHLILQGFSITVDRVIINDLRNDTYFARLTLRQVAPGGTSITEIDARPSDCVAVALETQKPIYVAKSVWDKVSDMTPFLQELKKKFESGEAGDEENGGEEEGDEPKGGKPRDGGKGSGKKI</sequence>
<dbReference type="InterPro" id="IPR036104">
    <property type="entry name" value="BFN_sf"/>
</dbReference>
<dbReference type="PANTHER" id="PTHR15160:SF1">
    <property type="entry name" value="VON HIPPEL-LINDAU DISEASE TUMOR SUPPRESSOR"/>
    <property type="match status" value="1"/>
</dbReference>
<feature type="compositionally biased region" description="Acidic residues" evidence="1">
    <location>
        <begin position="105"/>
        <end position="118"/>
    </location>
</feature>
<gene>
    <name evidence="3" type="ORF">ABS33_00600</name>
</gene>
<dbReference type="Gene3D" id="3.10.690.10">
    <property type="entry name" value="Bifunctional nuclease domain"/>
    <property type="match status" value="1"/>
</dbReference>
<proteinExistence type="predicted"/>
<evidence type="ECO:0000313" key="4">
    <source>
        <dbReference type="Proteomes" id="UP000051220"/>
    </source>
</evidence>
<evidence type="ECO:0000256" key="1">
    <source>
        <dbReference type="SAM" id="MobiDB-lite"/>
    </source>
</evidence>
<feature type="domain" description="BFN" evidence="2">
    <location>
        <begin position="1"/>
        <end position="91"/>
    </location>
</feature>
<dbReference type="GO" id="GO:0004518">
    <property type="term" value="F:nuclease activity"/>
    <property type="evidence" value="ECO:0007669"/>
    <property type="project" value="InterPro"/>
</dbReference>
<evidence type="ECO:0000313" key="3">
    <source>
        <dbReference type="EMBL" id="KRP34448.1"/>
    </source>
</evidence>
<dbReference type="EMBL" id="LIDN01000009">
    <property type="protein sequence ID" value="KRP34448.1"/>
    <property type="molecule type" value="Genomic_DNA"/>
</dbReference>
<accession>A0A0R2XE72</accession>
<evidence type="ECO:0000259" key="2">
    <source>
        <dbReference type="PROSITE" id="PS51658"/>
    </source>
</evidence>
<feature type="region of interest" description="Disordered" evidence="1">
    <location>
        <begin position="98"/>
        <end position="136"/>
    </location>
</feature>
<dbReference type="Pfam" id="PF02577">
    <property type="entry name" value="BFN_dom"/>
    <property type="match status" value="1"/>
</dbReference>
<dbReference type="Proteomes" id="UP000051220">
    <property type="component" value="Unassembled WGS sequence"/>
</dbReference>
<dbReference type="AlphaFoldDB" id="A0A0R2XE72"/>
<dbReference type="SUPFAM" id="SSF103256">
    <property type="entry name" value="Hypothetical protein TM0160"/>
    <property type="match status" value="1"/>
</dbReference>
<organism evidence="3 4">
    <name type="scientific">Verrucomicrobia subdivision 6 bacterium BACL9 MAG-120924-bin69</name>
    <dbReference type="NCBI Taxonomy" id="1655635"/>
    <lineage>
        <taxon>Bacteria</taxon>
        <taxon>Pseudomonadati</taxon>
        <taxon>Verrucomicrobiota</taxon>
        <taxon>Verrucomicrobiia</taxon>
        <taxon>Verrucomicrobiales</taxon>
        <taxon>Verrucomicrobia subdivision 6</taxon>
    </lineage>
</organism>
<protein>
    <recommendedName>
        <fullName evidence="2">BFN domain-containing protein</fullName>
    </recommendedName>
</protein>
<dbReference type="PROSITE" id="PS51658">
    <property type="entry name" value="BFN"/>
    <property type="match status" value="1"/>
</dbReference>
<comment type="caution">
    <text evidence="3">The sequence shown here is derived from an EMBL/GenBank/DDBJ whole genome shotgun (WGS) entry which is preliminary data.</text>
</comment>
<feature type="compositionally biased region" description="Basic and acidic residues" evidence="1">
    <location>
        <begin position="119"/>
        <end position="129"/>
    </location>
</feature>
<name>A0A0R2XE72_9BACT</name>